<proteinExistence type="predicted"/>
<evidence type="ECO:0000313" key="2">
    <source>
        <dbReference type="Proteomes" id="UP000199589"/>
    </source>
</evidence>
<accession>A0A1I3UI63</accession>
<keyword evidence="2" id="KW-1185">Reference proteome</keyword>
<dbReference type="EMBL" id="FOSJ01000001">
    <property type="protein sequence ID" value="SFJ82622.1"/>
    <property type="molecule type" value="Genomic_DNA"/>
</dbReference>
<evidence type="ECO:0000313" key="1">
    <source>
        <dbReference type="EMBL" id="SFJ82622.1"/>
    </source>
</evidence>
<sequence length="43" mass="4796">MQTLYNTNKKDTSLKVSLYHITSVALNNLTVSTHKKVLYNGVG</sequence>
<dbReference type="AlphaFoldDB" id="A0A1I3UI63"/>
<reference evidence="2" key="1">
    <citation type="submission" date="2016-10" db="EMBL/GenBank/DDBJ databases">
        <authorList>
            <person name="Varghese N."/>
            <person name="Submissions S."/>
        </authorList>
    </citation>
    <scope>NUCLEOTIDE SEQUENCE [LARGE SCALE GENOMIC DNA]</scope>
    <source>
        <strain evidence="2">DSM 16108</strain>
    </source>
</reference>
<organism evidence="1 2">
    <name type="scientific">Marinilactibacillus piezotolerans</name>
    <dbReference type="NCBI Taxonomy" id="258723"/>
    <lineage>
        <taxon>Bacteria</taxon>
        <taxon>Bacillati</taxon>
        <taxon>Bacillota</taxon>
        <taxon>Bacilli</taxon>
        <taxon>Lactobacillales</taxon>
        <taxon>Carnobacteriaceae</taxon>
        <taxon>Marinilactibacillus</taxon>
    </lineage>
</organism>
<protein>
    <submittedName>
        <fullName evidence="1">Uncharacterized protein</fullName>
    </submittedName>
</protein>
<dbReference type="Proteomes" id="UP000199589">
    <property type="component" value="Unassembled WGS sequence"/>
</dbReference>
<gene>
    <name evidence="1" type="ORF">SAMN04488569_10011</name>
</gene>
<name>A0A1I3UI63_9LACT</name>